<feature type="transmembrane region" description="Helical" evidence="1">
    <location>
        <begin position="102"/>
        <end position="127"/>
    </location>
</feature>
<dbReference type="GeneID" id="6076474"/>
<evidence type="ECO:0000256" key="1">
    <source>
        <dbReference type="SAM" id="Phobius"/>
    </source>
</evidence>
<feature type="transmembrane region" description="Helical" evidence="1">
    <location>
        <begin position="139"/>
        <end position="159"/>
    </location>
</feature>
<keyword evidence="3" id="KW-1185">Reference proteome</keyword>
<sequence length="218" mass="24904">MTLMKMFDICRILIINLYTQTPDIIVLPPSVRHEIISTVNNVWDIGIAASLASLAALITPNTAIHRTDIQYDAVQNVTSSQPIFVWVETPFILQRHLYRSPFAVIFSVDCLPPFHSLTLAFLILRFMDIYIREGDYRRFQLLALTYCFTHTSVYGVLFFDHRLAFVFNMAHVCAESRSDCHRFSHSLHPITSVPGQSVSLDFVSDLIGRARRLTQGQI</sequence>
<dbReference type="EMBL" id="DS547101">
    <property type="protein sequence ID" value="EDR08644.1"/>
    <property type="molecule type" value="Genomic_DNA"/>
</dbReference>
<reference evidence="2 3" key="1">
    <citation type="journal article" date="2008" name="Nature">
        <title>The genome of Laccaria bicolor provides insights into mycorrhizal symbiosis.</title>
        <authorList>
            <person name="Martin F."/>
            <person name="Aerts A."/>
            <person name="Ahren D."/>
            <person name="Brun A."/>
            <person name="Danchin E.G.J."/>
            <person name="Duchaussoy F."/>
            <person name="Gibon J."/>
            <person name="Kohler A."/>
            <person name="Lindquist E."/>
            <person name="Pereda V."/>
            <person name="Salamov A."/>
            <person name="Shapiro H.J."/>
            <person name="Wuyts J."/>
            <person name="Blaudez D."/>
            <person name="Buee M."/>
            <person name="Brokstein P."/>
            <person name="Canbaeck B."/>
            <person name="Cohen D."/>
            <person name="Courty P.E."/>
            <person name="Coutinho P.M."/>
            <person name="Delaruelle C."/>
            <person name="Detter J.C."/>
            <person name="Deveau A."/>
            <person name="DiFazio S."/>
            <person name="Duplessis S."/>
            <person name="Fraissinet-Tachet L."/>
            <person name="Lucic E."/>
            <person name="Frey-Klett P."/>
            <person name="Fourrey C."/>
            <person name="Feussner I."/>
            <person name="Gay G."/>
            <person name="Grimwood J."/>
            <person name="Hoegger P.J."/>
            <person name="Jain P."/>
            <person name="Kilaru S."/>
            <person name="Labbe J."/>
            <person name="Lin Y.C."/>
            <person name="Legue V."/>
            <person name="Le Tacon F."/>
            <person name="Marmeisse R."/>
            <person name="Melayah D."/>
            <person name="Montanini B."/>
            <person name="Muratet M."/>
            <person name="Nehls U."/>
            <person name="Niculita-Hirzel H."/>
            <person name="Oudot-Le Secq M.P."/>
            <person name="Peter M."/>
            <person name="Quesneville H."/>
            <person name="Rajashekar B."/>
            <person name="Reich M."/>
            <person name="Rouhier N."/>
            <person name="Schmutz J."/>
            <person name="Yin T."/>
            <person name="Chalot M."/>
            <person name="Henrissat B."/>
            <person name="Kuees U."/>
            <person name="Lucas S."/>
            <person name="Van de Peer Y."/>
            <person name="Podila G.K."/>
            <person name="Polle A."/>
            <person name="Pukkila P.J."/>
            <person name="Richardson P.M."/>
            <person name="Rouze P."/>
            <person name="Sanders I.R."/>
            <person name="Stajich J.E."/>
            <person name="Tunlid A."/>
            <person name="Tuskan G."/>
            <person name="Grigoriev I.V."/>
        </authorList>
    </citation>
    <scope>NUCLEOTIDE SEQUENCE [LARGE SCALE GENOMIC DNA]</scope>
    <source>
        <strain evidence="3">S238N-H82 / ATCC MYA-4686</strain>
    </source>
</reference>
<dbReference type="AlphaFoldDB" id="B0D9U3"/>
<dbReference type="OrthoDB" id="3032208at2759"/>
<organism evidence="3">
    <name type="scientific">Laccaria bicolor (strain S238N-H82 / ATCC MYA-4686)</name>
    <name type="common">Bicoloured deceiver</name>
    <name type="synonym">Laccaria laccata var. bicolor</name>
    <dbReference type="NCBI Taxonomy" id="486041"/>
    <lineage>
        <taxon>Eukaryota</taxon>
        <taxon>Fungi</taxon>
        <taxon>Dikarya</taxon>
        <taxon>Basidiomycota</taxon>
        <taxon>Agaricomycotina</taxon>
        <taxon>Agaricomycetes</taxon>
        <taxon>Agaricomycetidae</taxon>
        <taxon>Agaricales</taxon>
        <taxon>Agaricineae</taxon>
        <taxon>Hydnangiaceae</taxon>
        <taxon>Laccaria</taxon>
    </lineage>
</organism>
<keyword evidence="1" id="KW-0472">Membrane</keyword>
<evidence type="ECO:0000313" key="3">
    <source>
        <dbReference type="Proteomes" id="UP000001194"/>
    </source>
</evidence>
<keyword evidence="1" id="KW-1133">Transmembrane helix</keyword>
<evidence type="ECO:0000313" key="2">
    <source>
        <dbReference type="EMBL" id="EDR08644.1"/>
    </source>
</evidence>
<accession>B0D9U3</accession>
<keyword evidence="1" id="KW-0812">Transmembrane</keyword>
<dbReference type="Proteomes" id="UP000001194">
    <property type="component" value="Unassembled WGS sequence"/>
</dbReference>
<dbReference type="RefSeq" id="XP_001880869.1">
    <property type="nucleotide sequence ID" value="XM_001880834.1"/>
</dbReference>
<gene>
    <name evidence="2" type="ORF">LACBIDRAFT_297031</name>
</gene>
<name>B0D9U3_LACBS</name>
<dbReference type="HOGENOM" id="CLU_1299905_0_0_1"/>
<dbReference type="InParanoid" id="B0D9U3"/>
<proteinExistence type="predicted"/>
<dbReference type="KEGG" id="lbc:LACBIDRAFT_297031"/>
<protein>
    <submittedName>
        <fullName evidence="2">Predicted protein</fullName>
    </submittedName>
</protein>